<dbReference type="EMBL" id="JACNFK010000034">
    <property type="protein sequence ID" value="MBC8520181.1"/>
    <property type="molecule type" value="Genomic_DNA"/>
</dbReference>
<organism evidence="2 3">
    <name type="scientific">Candidatus Thiopontia autotrophica</name>
    <dbReference type="NCBI Taxonomy" id="2841688"/>
    <lineage>
        <taxon>Bacteria</taxon>
        <taxon>Pseudomonadati</taxon>
        <taxon>Pseudomonadota</taxon>
        <taxon>Gammaproteobacteria</taxon>
        <taxon>Candidatus Thiopontia</taxon>
    </lineage>
</organism>
<name>A0A8J6NXZ1_9GAMM</name>
<gene>
    <name evidence="2" type="ORF">H8D24_07225</name>
</gene>
<keyword evidence="1" id="KW-1133">Transmembrane helix</keyword>
<reference evidence="2 3" key="1">
    <citation type="submission" date="2020-08" db="EMBL/GenBank/DDBJ databases">
        <title>Bridging the membrane lipid divide: bacteria of the FCB group superphylum have the potential to synthesize archaeal ether lipids.</title>
        <authorList>
            <person name="Villanueva L."/>
            <person name="Von Meijenfeldt F.A.B."/>
            <person name="Westbye A.B."/>
            <person name="Yadav S."/>
            <person name="Hopmans E.C."/>
            <person name="Dutilh B.E."/>
            <person name="Sinninghe Damste J.S."/>
        </authorList>
    </citation>
    <scope>NUCLEOTIDE SEQUENCE [LARGE SCALE GENOMIC DNA]</scope>
    <source>
        <strain evidence="2">NIOZ-UU100</strain>
    </source>
</reference>
<protein>
    <submittedName>
        <fullName evidence="2">Uncharacterized protein</fullName>
    </submittedName>
</protein>
<dbReference type="AlphaFoldDB" id="A0A8J6NXZ1"/>
<comment type="caution">
    <text evidence="2">The sequence shown here is derived from an EMBL/GenBank/DDBJ whole genome shotgun (WGS) entry which is preliminary data.</text>
</comment>
<proteinExistence type="predicted"/>
<evidence type="ECO:0000256" key="1">
    <source>
        <dbReference type="SAM" id="Phobius"/>
    </source>
</evidence>
<dbReference type="Proteomes" id="UP000654401">
    <property type="component" value="Unassembled WGS sequence"/>
</dbReference>
<feature type="transmembrane region" description="Helical" evidence="1">
    <location>
        <begin position="20"/>
        <end position="47"/>
    </location>
</feature>
<keyword evidence="1" id="KW-0472">Membrane</keyword>
<accession>A0A8J6NXZ1</accession>
<keyword evidence="1" id="KW-0812">Transmembrane</keyword>
<evidence type="ECO:0000313" key="2">
    <source>
        <dbReference type="EMBL" id="MBC8520181.1"/>
    </source>
</evidence>
<sequence>MHNIVKNRFHTIMDPIGEKVVYAVAVLMFTMFAVLAIQPVMILGMLLW</sequence>
<evidence type="ECO:0000313" key="3">
    <source>
        <dbReference type="Proteomes" id="UP000654401"/>
    </source>
</evidence>